<comment type="catalytic activity">
    <reaction evidence="11">
        <text>(S)-cystathionine ketimine + NADH + 2 H(+) = (3R,5S)-2,3,5,6,7-pentahydro-1,4-thiazepine-3,5-dicarboxylate + NAD(+)</text>
        <dbReference type="Rhea" id="RHEA:68032"/>
        <dbReference type="ChEBI" id="CHEBI:15378"/>
        <dbReference type="ChEBI" id="CHEBI:57540"/>
        <dbReference type="ChEBI" id="CHEBI:57945"/>
        <dbReference type="ChEBI" id="CHEBI:176808"/>
        <dbReference type="ChEBI" id="CHEBI:176810"/>
    </reaction>
    <physiologicalReaction direction="left-to-right" evidence="11">
        <dbReference type="Rhea" id="RHEA:68033"/>
    </physiologicalReaction>
</comment>
<comment type="catalytic activity">
    <reaction evidence="5">
        <text>L-pipecolate + NAD(+) = Delta(1)-piperideine-2-carboxylate + NADH + H(+)</text>
        <dbReference type="Rhea" id="RHEA:30807"/>
        <dbReference type="ChEBI" id="CHEBI:15378"/>
        <dbReference type="ChEBI" id="CHEBI:57540"/>
        <dbReference type="ChEBI" id="CHEBI:57945"/>
        <dbReference type="ChEBI" id="CHEBI:61185"/>
        <dbReference type="ChEBI" id="CHEBI:77631"/>
        <dbReference type="EC" id="1.5.1.1"/>
    </reaction>
    <physiologicalReaction direction="right-to-left" evidence="5">
        <dbReference type="Rhea" id="RHEA:30809"/>
    </physiologicalReaction>
</comment>
<comment type="catalytic activity">
    <reaction evidence="6">
        <text>Delta(2)-thiazoline-2-carboxylate + NADPH + 2 H(+) = L-thiazolidine-2-carboxylate + NADP(+)</text>
        <dbReference type="Rhea" id="RHEA:68072"/>
        <dbReference type="ChEBI" id="CHEBI:15378"/>
        <dbReference type="ChEBI" id="CHEBI:57783"/>
        <dbReference type="ChEBI" id="CHEBI:58349"/>
        <dbReference type="ChEBI" id="CHEBI:176895"/>
        <dbReference type="ChEBI" id="CHEBI:176896"/>
    </reaction>
    <physiologicalReaction direction="left-to-right" evidence="6">
        <dbReference type="Rhea" id="RHEA:68073"/>
    </physiologicalReaction>
</comment>
<dbReference type="SUPFAM" id="SSF51735">
    <property type="entry name" value="NAD(P)-binding Rossmann-fold domains"/>
    <property type="match status" value="1"/>
</dbReference>
<dbReference type="Proteomes" id="UP000327044">
    <property type="component" value="Unassembled WGS sequence"/>
</dbReference>
<evidence type="ECO:0000256" key="17">
    <source>
        <dbReference type="ARBA" id="ARBA00093650"/>
    </source>
</evidence>
<gene>
    <name evidence="18" type="ORF">PPYR_12732</name>
</gene>
<evidence type="ECO:0000256" key="11">
    <source>
        <dbReference type="ARBA" id="ARBA00093250"/>
    </source>
</evidence>
<dbReference type="InterPro" id="IPR023401">
    <property type="entry name" value="ODC_N"/>
</dbReference>
<evidence type="ECO:0000256" key="2">
    <source>
        <dbReference type="ARBA" id="ARBA00012883"/>
    </source>
</evidence>
<evidence type="ECO:0000256" key="15">
    <source>
        <dbReference type="ARBA" id="ARBA00093567"/>
    </source>
</evidence>
<comment type="similarity">
    <text evidence="1">Belongs to the ornithine cyclodeaminase/mu-crystallin family.</text>
</comment>
<organism evidence="18 19">
    <name type="scientific">Photinus pyralis</name>
    <name type="common">Common eastern firefly</name>
    <name type="synonym">Lampyris pyralis</name>
    <dbReference type="NCBI Taxonomy" id="7054"/>
    <lineage>
        <taxon>Eukaryota</taxon>
        <taxon>Metazoa</taxon>
        <taxon>Ecdysozoa</taxon>
        <taxon>Arthropoda</taxon>
        <taxon>Hexapoda</taxon>
        <taxon>Insecta</taxon>
        <taxon>Pterygota</taxon>
        <taxon>Neoptera</taxon>
        <taxon>Endopterygota</taxon>
        <taxon>Coleoptera</taxon>
        <taxon>Polyphaga</taxon>
        <taxon>Elateriformia</taxon>
        <taxon>Elateroidea</taxon>
        <taxon>Lampyridae</taxon>
        <taxon>Lampyrinae</taxon>
        <taxon>Photinus</taxon>
    </lineage>
</organism>
<evidence type="ECO:0000256" key="10">
    <source>
        <dbReference type="ARBA" id="ARBA00093248"/>
    </source>
</evidence>
<dbReference type="EC" id="1.5.1.25" evidence="2"/>
<comment type="catalytic activity">
    <reaction evidence="14">
        <text>L-pipecolate + NADP(+) = Delta(1)-piperideine-2-carboxylate + NADPH + H(+)</text>
        <dbReference type="Rhea" id="RHEA:12524"/>
        <dbReference type="ChEBI" id="CHEBI:15378"/>
        <dbReference type="ChEBI" id="CHEBI:57783"/>
        <dbReference type="ChEBI" id="CHEBI:58349"/>
        <dbReference type="ChEBI" id="CHEBI:61185"/>
        <dbReference type="ChEBI" id="CHEBI:77631"/>
        <dbReference type="EC" id="1.5.1.1"/>
    </reaction>
    <physiologicalReaction direction="right-to-left" evidence="14">
        <dbReference type="Rhea" id="RHEA:12526"/>
    </physiologicalReaction>
</comment>
<comment type="catalytic activity">
    <reaction evidence="12">
        <text>(3R)-1,4-thiomorpholine-3-carboxylate + NADP(+) = 3,4-dehydrothiomorpholine-3-carboxylate + NADPH + 2 H(+)</text>
        <dbReference type="Rhea" id="RHEA:12500"/>
        <dbReference type="ChEBI" id="CHEBI:15378"/>
        <dbReference type="ChEBI" id="CHEBI:57783"/>
        <dbReference type="ChEBI" id="CHEBI:58349"/>
        <dbReference type="ChEBI" id="CHEBI:58517"/>
        <dbReference type="ChEBI" id="CHEBI:176873"/>
        <dbReference type="EC" id="1.5.1.25"/>
    </reaction>
    <physiologicalReaction direction="right-to-left" evidence="12">
        <dbReference type="Rhea" id="RHEA:12502"/>
    </physiologicalReaction>
</comment>
<dbReference type="AlphaFoldDB" id="A0A5N4A717"/>
<evidence type="ECO:0000256" key="4">
    <source>
        <dbReference type="ARBA" id="ARBA00033420"/>
    </source>
</evidence>
<evidence type="ECO:0000256" key="1">
    <source>
        <dbReference type="ARBA" id="ARBA00008903"/>
    </source>
</evidence>
<evidence type="ECO:0000256" key="5">
    <source>
        <dbReference type="ARBA" id="ARBA00093190"/>
    </source>
</evidence>
<dbReference type="InterPro" id="IPR003462">
    <property type="entry name" value="ODC_Mu_crystall"/>
</dbReference>
<name>A0A5N4A717_PHOPY</name>
<dbReference type="EC" id="1.5.1.1" evidence="16"/>
<dbReference type="FunCoup" id="A0A5N4A717">
    <property type="interactions" value="11"/>
</dbReference>
<dbReference type="PANTHER" id="PTHR13812:SF19">
    <property type="entry name" value="KETIMINE REDUCTASE MU-CRYSTALLIN"/>
    <property type="match status" value="1"/>
</dbReference>
<protein>
    <recommendedName>
        <fullName evidence="3">Ketimine reductase mu-crystallin</fullName>
        <ecNumber evidence="16">1.5.1.1</ecNumber>
        <ecNumber evidence="2">1.5.1.25</ecNumber>
    </recommendedName>
    <alternativeName>
        <fullName evidence="17">1-piperideine-2-carboxylate/1-pyrroline-2-carboxylate reductase</fullName>
    </alternativeName>
    <alternativeName>
        <fullName evidence="4">NADP-regulated thyroid-hormone-binding protein</fullName>
    </alternativeName>
</protein>
<sequence>MSCAYEYISDARVAELLTWEDVLEAAERALESVSTGDAYQSTRAHLTVGQSFNSVNTMSGYLQDKKYGSLVHLFFNPFRGNRNLDPPLPVVHSEITLVDETTGVSKAMISGNETMRWITPAVSVVATKHLHRKGKETLAILGAGNQGRIHAMAFQRYFNFSKVRVWNRTRSKAENLVNELNQGTNKGVFTTSSTVEDCVSGADVIVTATHSSQTLVKKSWIKAGAHINAIGVSPVNTELDADTYRICKIYSDYKEGAEAELKHIEKLGAKFEGQVGDVISGKISPPKESDTTIFQSLGMAVQYCAICRLIYDKHHFKQ</sequence>
<dbReference type="GO" id="GO:0005737">
    <property type="term" value="C:cytoplasm"/>
    <property type="evidence" value="ECO:0007669"/>
    <property type="project" value="TreeGrafter"/>
</dbReference>
<dbReference type="PIRSF" id="PIRSF001439">
    <property type="entry name" value="CryM"/>
    <property type="match status" value="1"/>
</dbReference>
<dbReference type="GO" id="GO:0047127">
    <property type="term" value="F:thiomorpholine-carboxylate dehydrogenase activity"/>
    <property type="evidence" value="ECO:0007669"/>
    <property type="project" value="UniProtKB-EC"/>
</dbReference>
<comment type="catalytic activity">
    <reaction evidence="7">
        <text>L-proline + NADP(+) = 1-pyrroline-2-carboxylate + NADPH + H(+)</text>
        <dbReference type="Rhea" id="RHEA:20317"/>
        <dbReference type="ChEBI" id="CHEBI:15378"/>
        <dbReference type="ChEBI" id="CHEBI:39785"/>
        <dbReference type="ChEBI" id="CHEBI:57783"/>
        <dbReference type="ChEBI" id="CHEBI:58349"/>
        <dbReference type="ChEBI" id="CHEBI:60039"/>
        <dbReference type="EC" id="1.5.1.1"/>
    </reaction>
    <physiologicalReaction direction="right-to-left" evidence="7">
        <dbReference type="Rhea" id="RHEA:20319"/>
    </physiologicalReaction>
</comment>
<proteinExistence type="inferred from homology"/>
<evidence type="ECO:0000256" key="13">
    <source>
        <dbReference type="ARBA" id="ARBA00093264"/>
    </source>
</evidence>
<comment type="catalytic activity">
    <reaction evidence="8">
        <text>(3R)-1,4-thiomorpholine-3-carboxylate + NAD(+) = 3,4-dehydrothiomorpholine-3-carboxylate + NADH + 2 H(+)</text>
        <dbReference type="Rhea" id="RHEA:12504"/>
        <dbReference type="ChEBI" id="CHEBI:15378"/>
        <dbReference type="ChEBI" id="CHEBI:57540"/>
        <dbReference type="ChEBI" id="CHEBI:57945"/>
        <dbReference type="ChEBI" id="CHEBI:58517"/>
        <dbReference type="ChEBI" id="CHEBI:176873"/>
        <dbReference type="EC" id="1.5.1.25"/>
    </reaction>
    <physiologicalReaction direction="right-to-left" evidence="8">
        <dbReference type="Rhea" id="RHEA:12506"/>
    </physiologicalReaction>
</comment>
<evidence type="ECO:0000256" key="3">
    <source>
        <dbReference type="ARBA" id="ARBA00015173"/>
    </source>
</evidence>
<evidence type="ECO:0000313" key="18">
    <source>
        <dbReference type="EMBL" id="KAB0793112.1"/>
    </source>
</evidence>
<dbReference type="InterPro" id="IPR036291">
    <property type="entry name" value="NAD(P)-bd_dom_sf"/>
</dbReference>
<keyword evidence="19" id="KW-1185">Reference proteome</keyword>
<comment type="catalytic activity">
    <reaction evidence="13">
        <text>L-proline + NAD(+) = 1-pyrroline-2-carboxylate + NADH + H(+)</text>
        <dbReference type="Rhea" id="RHEA:20321"/>
        <dbReference type="ChEBI" id="CHEBI:15378"/>
        <dbReference type="ChEBI" id="CHEBI:39785"/>
        <dbReference type="ChEBI" id="CHEBI:57540"/>
        <dbReference type="ChEBI" id="CHEBI:57945"/>
        <dbReference type="ChEBI" id="CHEBI:60039"/>
        <dbReference type="EC" id="1.5.1.1"/>
    </reaction>
    <physiologicalReaction direction="right-to-left" evidence="13">
        <dbReference type="Rhea" id="RHEA:20323"/>
    </physiologicalReaction>
</comment>
<dbReference type="PANTHER" id="PTHR13812">
    <property type="entry name" value="KETIMINE REDUCTASE MU-CRYSTALLIN"/>
    <property type="match status" value="1"/>
</dbReference>
<evidence type="ECO:0000256" key="6">
    <source>
        <dbReference type="ARBA" id="ARBA00093197"/>
    </source>
</evidence>
<evidence type="ECO:0000256" key="14">
    <source>
        <dbReference type="ARBA" id="ARBA00093273"/>
    </source>
</evidence>
<evidence type="ECO:0000256" key="7">
    <source>
        <dbReference type="ARBA" id="ARBA00093203"/>
    </source>
</evidence>
<comment type="subunit">
    <text evidence="15">Homodimer. Binds the thyroid hormone triiodothyronine (T3); T3 binding inhibits enzymatic activity.</text>
</comment>
<dbReference type="InParanoid" id="A0A5N4A717"/>
<reference evidence="18 19" key="1">
    <citation type="journal article" date="2018" name="Elife">
        <title>Firefly genomes illuminate parallel origins of bioluminescence in beetles.</title>
        <authorList>
            <person name="Fallon T.R."/>
            <person name="Lower S.E."/>
            <person name="Chang C.H."/>
            <person name="Bessho-Uehara M."/>
            <person name="Martin G.J."/>
            <person name="Bewick A.J."/>
            <person name="Behringer M."/>
            <person name="Debat H.J."/>
            <person name="Wong I."/>
            <person name="Day J.C."/>
            <person name="Suvorov A."/>
            <person name="Silva C.J."/>
            <person name="Stanger-Hall K.F."/>
            <person name="Hall D.W."/>
            <person name="Schmitz R.J."/>
            <person name="Nelson D.R."/>
            <person name="Lewis S.M."/>
            <person name="Shigenobu S."/>
            <person name="Bybee S.M."/>
            <person name="Larracuente A.M."/>
            <person name="Oba Y."/>
            <person name="Weng J.K."/>
        </authorList>
    </citation>
    <scope>NUCLEOTIDE SEQUENCE [LARGE SCALE GENOMIC DNA]</scope>
    <source>
        <strain evidence="18">1611_PpyrPB1</strain>
        <tissue evidence="18">Whole body</tissue>
    </source>
</reference>
<comment type="catalytic activity">
    <reaction evidence="10">
        <text>(R)-lanthionine ketimine + NADPH + 2 H(+) = (3R,5R)-1,4-thiomorpholine-3,5-dicarboxylate + NADP(+)</text>
        <dbReference type="Rhea" id="RHEA:68040"/>
        <dbReference type="ChEBI" id="CHEBI:15378"/>
        <dbReference type="ChEBI" id="CHEBI:57783"/>
        <dbReference type="ChEBI" id="CHEBI:58349"/>
        <dbReference type="ChEBI" id="CHEBI:176891"/>
        <dbReference type="ChEBI" id="CHEBI:176892"/>
    </reaction>
    <physiologicalReaction direction="left-to-right" evidence="10">
        <dbReference type="Rhea" id="RHEA:68041"/>
    </physiologicalReaction>
</comment>
<comment type="catalytic activity">
    <reaction evidence="9">
        <text>(S)-cystathionine ketimine + NADPH + 2 H(+) = (3R,5S)-2,3,5,6,7-pentahydro-1,4-thiazepine-3,5-dicarboxylate + NADP(+)</text>
        <dbReference type="Rhea" id="RHEA:68036"/>
        <dbReference type="ChEBI" id="CHEBI:15378"/>
        <dbReference type="ChEBI" id="CHEBI:57783"/>
        <dbReference type="ChEBI" id="CHEBI:58349"/>
        <dbReference type="ChEBI" id="CHEBI:176808"/>
        <dbReference type="ChEBI" id="CHEBI:176810"/>
    </reaction>
    <physiologicalReaction direction="left-to-right" evidence="9">
        <dbReference type="Rhea" id="RHEA:68037"/>
    </physiologicalReaction>
</comment>
<comment type="caution">
    <text evidence="18">The sequence shown here is derived from an EMBL/GenBank/DDBJ whole genome shotgun (WGS) entry which is preliminary data.</text>
</comment>
<dbReference type="Gene3D" id="3.40.50.720">
    <property type="entry name" value="NAD(P)-binding Rossmann-like Domain"/>
    <property type="match status" value="1"/>
</dbReference>
<dbReference type="Pfam" id="PF02423">
    <property type="entry name" value="OCD_Mu_crystall"/>
    <property type="match status" value="1"/>
</dbReference>
<dbReference type="GO" id="GO:0050241">
    <property type="term" value="F:pyrroline-2-carboxylate reductase activity"/>
    <property type="evidence" value="ECO:0007669"/>
    <property type="project" value="UniProtKB-EC"/>
</dbReference>
<dbReference type="Gene3D" id="3.30.1780.10">
    <property type="entry name" value="ornithine cyclodeaminase, domain 1"/>
    <property type="match status" value="1"/>
</dbReference>
<dbReference type="GO" id="GO:0042562">
    <property type="term" value="F:hormone binding"/>
    <property type="evidence" value="ECO:0007669"/>
    <property type="project" value="TreeGrafter"/>
</dbReference>
<accession>A0A5N4A717</accession>
<evidence type="ECO:0000256" key="9">
    <source>
        <dbReference type="ARBA" id="ARBA00093227"/>
    </source>
</evidence>
<evidence type="ECO:0000256" key="16">
    <source>
        <dbReference type="ARBA" id="ARBA00093598"/>
    </source>
</evidence>
<evidence type="ECO:0000256" key="8">
    <source>
        <dbReference type="ARBA" id="ARBA00093226"/>
    </source>
</evidence>
<dbReference type="EMBL" id="VVIM01000009">
    <property type="protein sequence ID" value="KAB0793112.1"/>
    <property type="molecule type" value="Genomic_DNA"/>
</dbReference>
<evidence type="ECO:0000256" key="12">
    <source>
        <dbReference type="ARBA" id="ARBA00093263"/>
    </source>
</evidence>
<evidence type="ECO:0000313" key="19">
    <source>
        <dbReference type="Proteomes" id="UP000327044"/>
    </source>
</evidence>